<dbReference type="Pfam" id="PF04055">
    <property type="entry name" value="Radical_SAM"/>
    <property type="match status" value="1"/>
</dbReference>
<dbReference type="Proteomes" id="UP000319432">
    <property type="component" value="Chromosome"/>
</dbReference>
<evidence type="ECO:0000256" key="3">
    <source>
        <dbReference type="ARBA" id="ARBA00023004"/>
    </source>
</evidence>
<feature type="domain" description="Cas12f1-like TNB" evidence="8">
    <location>
        <begin position="257"/>
        <end position="324"/>
    </location>
</feature>
<dbReference type="CDD" id="cd01335">
    <property type="entry name" value="Radical_SAM"/>
    <property type="match status" value="1"/>
</dbReference>
<evidence type="ECO:0000256" key="5">
    <source>
        <dbReference type="ARBA" id="ARBA00023125"/>
    </source>
</evidence>
<evidence type="ECO:0000259" key="8">
    <source>
        <dbReference type="Pfam" id="PF07282"/>
    </source>
</evidence>
<dbReference type="SFLD" id="SFLDS00029">
    <property type="entry name" value="Radical_SAM"/>
    <property type="match status" value="1"/>
</dbReference>
<dbReference type="NCBIfam" id="NF040570">
    <property type="entry name" value="guided_TnpB"/>
    <property type="match status" value="1"/>
</dbReference>
<dbReference type="InterPro" id="IPR058240">
    <property type="entry name" value="rSAM_sf"/>
</dbReference>
<evidence type="ECO:0000259" key="7">
    <source>
        <dbReference type="Pfam" id="PF04055"/>
    </source>
</evidence>
<name>A0A518VFU9_BRELA</name>
<keyword evidence="4" id="KW-0411">Iron-sulfur</keyword>
<dbReference type="PANTHER" id="PTHR43273:SF3">
    <property type="entry name" value="ANAEROBIC SULFATASE-MATURATING ENZYME HOMOLOG ASLB-RELATED"/>
    <property type="match status" value="1"/>
</dbReference>
<keyword evidence="5" id="KW-0238">DNA-binding</keyword>
<keyword evidence="10" id="KW-1185">Reference proteome</keyword>
<keyword evidence="3" id="KW-0408">Iron</keyword>
<dbReference type="GO" id="GO:0016491">
    <property type="term" value="F:oxidoreductase activity"/>
    <property type="evidence" value="ECO:0007669"/>
    <property type="project" value="InterPro"/>
</dbReference>
<reference evidence="9 10" key="1">
    <citation type="submission" date="2018-11" db="EMBL/GenBank/DDBJ databases">
        <title>Phylogenetic determinants of toxin gene distribution in genomes of Brevibacillus laterosporus.</title>
        <authorList>
            <person name="Glare T.R."/>
            <person name="Durrant A."/>
            <person name="Berry C."/>
            <person name="Palma L."/>
            <person name="Ormskirk M."/>
            <person name="Cox M.O."/>
        </authorList>
    </citation>
    <scope>NUCLEOTIDE SEQUENCE [LARGE SCALE GENOMIC DNA]</scope>
    <source>
        <strain evidence="9 10">1821L</strain>
    </source>
</reference>
<dbReference type="Gene3D" id="3.20.20.70">
    <property type="entry name" value="Aldolase class I"/>
    <property type="match status" value="1"/>
</dbReference>
<organism evidence="9 10">
    <name type="scientific">Brevibacillus laterosporus</name>
    <name type="common">Bacillus laterosporus</name>
    <dbReference type="NCBI Taxonomy" id="1465"/>
    <lineage>
        <taxon>Bacteria</taxon>
        <taxon>Bacillati</taxon>
        <taxon>Bacillota</taxon>
        <taxon>Bacilli</taxon>
        <taxon>Bacillales</taxon>
        <taxon>Paenibacillaceae</taxon>
        <taxon>Brevibacillus</taxon>
    </lineage>
</organism>
<evidence type="ECO:0000256" key="1">
    <source>
        <dbReference type="ARBA" id="ARBA00022691"/>
    </source>
</evidence>
<dbReference type="SFLD" id="SFLDG01067">
    <property type="entry name" value="SPASM/twitch_domain_containing"/>
    <property type="match status" value="1"/>
</dbReference>
<evidence type="ECO:0000313" key="10">
    <source>
        <dbReference type="Proteomes" id="UP000319432"/>
    </source>
</evidence>
<dbReference type="GO" id="GO:0046872">
    <property type="term" value="F:metal ion binding"/>
    <property type="evidence" value="ECO:0007669"/>
    <property type="project" value="UniProtKB-KW"/>
</dbReference>
<dbReference type="SUPFAM" id="SSF102114">
    <property type="entry name" value="Radical SAM enzymes"/>
    <property type="match status" value="1"/>
</dbReference>
<dbReference type="Pfam" id="PF07282">
    <property type="entry name" value="Cas12f1-like_TNB"/>
    <property type="match status" value="1"/>
</dbReference>
<dbReference type="EMBL" id="CP033464">
    <property type="protein sequence ID" value="QDX95877.1"/>
    <property type="molecule type" value="Genomic_DNA"/>
</dbReference>
<evidence type="ECO:0000256" key="2">
    <source>
        <dbReference type="ARBA" id="ARBA00022723"/>
    </source>
</evidence>
<dbReference type="InterPro" id="IPR010095">
    <property type="entry name" value="Cas12f1-like_TNB"/>
</dbReference>
<feature type="domain" description="Radical SAM core" evidence="7">
    <location>
        <begin position="18"/>
        <end position="171"/>
    </location>
</feature>
<evidence type="ECO:0000313" key="9">
    <source>
        <dbReference type="EMBL" id="QDX95877.1"/>
    </source>
</evidence>
<dbReference type="InterPro" id="IPR007197">
    <property type="entry name" value="rSAM"/>
</dbReference>
<keyword evidence="1" id="KW-0949">S-adenosyl-L-methionine</keyword>
<dbReference type="NCBIfam" id="TIGR01766">
    <property type="entry name" value="IS200/IS605 family accessory protein TnpB-like domain"/>
    <property type="match status" value="1"/>
</dbReference>
<dbReference type="InterPro" id="IPR013785">
    <property type="entry name" value="Aldolase_TIM"/>
</dbReference>
<dbReference type="PANTHER" id="PTHR43273">
    <property type="entry name" value="ANAEROBIC SULFATASE-MATURATING ENZYME HOMOLOG ASLB-RELATED"/>
    <property type="match status" value="1"/>
</dbReference>
<sequence length="339" mass="39436">MNAQLQASSLGVVFSVCTTYMCNLRCPYCFQGHDIHKINHSLSQEEMDNMFFAIDRILETEKARGRFQNAQHTMLLYGGEPLLPTSKKTVHEVVRRGIEEYGFRSYAITNGTFLHEFLDFFEQYKSMWDFFQISIDGPKHIHDQRRVTAGGQGTFDKIVSNIDLALTRGFKIALRAKYKHLRKQLQMRQTASSRRRLKKIGQRENRWMTDVNHTVSKALVEKYGANTLFVVEDLTGVRNATERVRVKNRYEYVSWAFYQLRQMIEYKALMHRSKVMAVDPRYTSQTCPKCGHTKKANRNKKIHVFCCKACHYTSNDDRIGAMNLQRKGIEYIVEVTTGA</sequence>
<evidence type="ECO:0000256" key="4">
    <source>
        <dbReference type="ARBA" id="ARBA00023014"/>
    </source>
</evidence>
<dbReference type="InterPro" id="IPR023867">
    <property type="entry name" value="Sulphatase_maturase_rSAM"/>
</dbReference>
<accession>A0A518VFU9</accession>
<dbReference type="GO" id="GO:0051536">
    <property type="term" value="F:iron-sulfur cluster binding"/>
    <property type="evidence" value="ECO:0007669"/>
    <property type="project" value="UniProtKB-KW"/>
</dbReference>
<proteinExistence type="inferred from homology"/>
<comment type="similarity">
    <text evidence="6">Belongs to the radical SAM superfamily. Anaerobic sulfatase-maturating enzyme family.</text>
</comment>
<dbReference type="GO" id="GO:0003677">
    <property type="term" value="F:DNA binding"/>
    <property type="evidence" value="ECO:0007669"/>
    <property type="project" value="UniProtKB-KW"/>
</dbReference>
<evidence type="ECO:0000256" key="6">
    <source>
        <dbReference type="ARBA" id="ARBA00023601"/>
    </source>
</evidence>
<keyword evidence="2" id="KW-0479">Metal-binding</keyword>
<dbReference type="AlphaFoldDB" id="A0A518VFU9"/>
<protein>
    <submittedName>
        <fullName evidence="9">Radical SAM protein</fullName>
    </submittedName>
</protein>
<gene>
    <name evidence="9" type="ORF">EEL30_24445</name>
</gene>